<keyword evidence="5 7" id="KW-1133">Transmembrane helix</keyword>
<feature type="transmembrane region" description="Helical" evidence="7">
    <location>
        <begin position="297"/>
        <end position="327"/>
    </location>
</feature>
<dbReference type="Gene3D" id="1.10.3720.10">
    <property type="entry name" value="MetI-like"/>
    <property type="match status" value="2"/>
</dbReference>
<evidence type="ECO:0000256" key="3">
    <source>
        <dbReference type="ARBA" id="ARBA00022475"/>
    </source>
</evidence>
<evidence type="ECO:0000256" key="1">
    <source>
        <dbReference type="ARBA" id="ARBA00004651"/>
    </source>
</evidence>
<feature type="transmembrane region" description="Helical" evidence="7">
    <location>
        <begin position="526"/>
        <end position="552"/>
    </location>
</feature>
<keyword evidence="6 7" id="KW-0472">Membrane</keyword>
<evidence type="ECO:0000313" key="10">
    <source>
        <dbReference type="Proteomes" id="UP000068382"/>
    </source>
</evidence>
<feature type="domain" description="ABC transmembrane type-1" evidence="8">
    <location>
        <begin position="56"/>
        <end position="271"/>
    </location>
</feature>
<dbReference type="SUPFAM" id="SSF161098">
    <property type="entry name" value="MetI-like"/>
    <property type="match status" value="2"/>
</dbReference>
<dbReference type="Pfam" id="PF00528">
    <property type="entry name" value="BPD_transp_1"/>
    <property type="match status" value="1"/>
</dbReference>
<keyword evidence="4 7" id="KW-0812">Transmembrane</keyword>
<dbReference type="GO" id="GO:0055085">
    <property type="term" value="P:transmembrane transport"/>
    <property type="evidence" value="ECO:0007669"/>
    <property type="project" value="InterPro"/>
</dbReference>
<feature type="transmembrane region" description="Helical" evidence="7">
    <location>
        <begin position="394"/>
        <end position="418"/>
    </location>
</feature>
<dbReference type="OrthoDB" id="7852521at2"/>
<feature type="domain" description="ABC transmembrane type-1" evidence="8">
    <location>
        <begin position="356"/>
        <end position="551"/>
    </location>
</feature>
<gene>
    <name evidence="9" type="primary">ynjC</name>
    <name evidence="9" type="ORF">TRIHO_11660</name>
</gene>
<keyword evidence="3" id="KW-1003">Cell membrane</keyword>
<dbReference type="EMBL" id="LPUY01000038">
    <property type="protein sequence ID" value="KUP93985.1"/>
    <property type="molecule type" value="Genomic_DNA"/>
</dbReference>
<dbReference type="InterPro" id="IPR035906">
    <property type="entry name" value="MetI-like_sf"/>
</dbReference>
<comment type="subcellular location">
    <subcellularLocation>
        <location evidence="1 7">Cell membrane</location>
        <topology evidence="1 7">Multi-pass membrane protein</topology>
    </subcellularLocation>
</comment>
<dbReference type="AlphaFoldDB" id="A0A132C076"/>
<dbReference type="PANTHER" id="PTHR30183:SF6">
    <property type="entry name" value="INNER MEMBRANE ABC TRANSPORTER PERMEASE PROTEIN YNJC"/>
    <property type="match status" value="1"/>
</dbReference>
<organism evidence="9 10">
    <name type="scientific">Tritonibacter horizontis</name>
    <dbReference type="NCBI Taxonomy" id="1768241"/>
    <lineage>
        <taxon>Bacteria</taxon>
        <taxon>Pseudomonadati</taxon>
        <taxon>Pseudomonadota</taxon>
        <taxon>Alphaproteobacteria</taxon>
        <taxon>Rhodobacterales</taxon>
        <taxon>Paracoccaceae</taxon>
        <taxon>Tritonibacter</taxon>
    </lineage>
</organism>
<feature type="transmembrane region" description="Helical" evidence="7">
    <location>
        <begin position="210"/>
        <end position="228"/>
    </location>
</feature>
<feature type="transmembrane region" description="Helical" evidence="7">
    <location>
        <begin position="351"/>
        <end position="373"/>
    </location>
</feature>
<feature type="transmembrane region" description="Helical" evidence="7">
    <location>
        <begin position="248"/>
        <end position="272"/>
    </location>
</feature>
<comment type="similarity">
    <text evidence="7">Belongs to the binding-protein-dependent transport system permease family.</text>
</comment>
<dbReference type="RefSeq" id="WP_068241211.1">
    <property type="nucleotide sequence ID" value="NZ_LPUY01000038.1"/>
</dbReference>
<proteinExistence type="inferred from homology"/>
<reference evidence="9 10" key="1">
    <citation type="submission" date="2015-12" db="EMBL/GenBank/DDBJ databases">
        <title>Genome sequence of the marine Rhodobacteraceae strain O3.65, Candidatus Tritonibacter horizontis.</title>
        <authorList>
            <person name="Poehlein A."/>
            <person name="Giebel H.A."/>
            <person name="Voget S."/>
            <person name="Brinkhoff T."/>
        </authorList>
    </citation>
    <scope>NUCLEOTIDE SEQUENCE [LARGE SCALE GENOMIC DNA]</scope>
    <source>
        <strain evidence="9 10">O3.65</strain>
    </source>
</reference>
<dbReference type="CDD" id="cd06261">
    <property type="entry name" value="TM_PBP2"/>
    <property type="match status" value="1"/>
</dbReference>
<feature type="transmembrane region" description="Helical" evidence="7">
    <location>
        <begin position="68"/>
        <end position="87"/>
    </location>
</feature>
<evidence type="ECO:0000256" key="4">
    <source>
        <dbReference type="ARBA" id="ARBA00022692"/>
    </source>
</evidence>
<accession>A0A132C076</accession>
<evidence type="ECO:0000313" key="9">
    <source>
        <dbReference type="EMBL" id="KUP93985.1"/>
    </source>
</evidence>
<dbReference type="GO" id="GO:0005886">
    <property type="term" value="C:plasma membrane"/>
    <property type="evidence" value="ECO:0007669"/>
    <property type="project" value="UniProtKB-SubCell"/>
</dbReference>
<feature type="transmembrane region" description="Helical" evidence="7">
    <location>
        <begin position="107"/>
        <end position="127"/>
    </location>
</feature>
<sequence length="561" mass="59391">MRLPPILPLVTLLALLGPVAAGLFGTGLAALGHLPAAGMTGFSVAPFAALWAWPGLGAAIRLSVQTGGLATVISLALTLLLLAGWAGTRPFRALMRLLAPLLSVPHAAAAFGLMFLIQPSGWIVRAISPWATGWSRPPDLLLVQDPMGLALIAGLVVKEVPFLLLVALAALSQIDAAARMRVATALGYGRMAGWFLTVFPALYRRIRLPVYVVLTYSMSVVDVAAILGPTTPAPLSVQIVDWMSAPDLSLRSLASAAALLQLGLVLAALLAWRSAEHLIGHIGARAAYRGRRRTQDYFLRGLGLGLGVAATSAVLLGLLGLATWSFAERWSFPAMLPDAFTLRSWQRHGSAALATLATTLTIAAAATLIGLVLTLGCLETEDRRQLRLTENGQWLLYLPLLVPQTVFLPGMQIGLLTLGIDRSLWAVVLAHLVFVLPYLRLSLEGPYKSWDVRQATVAAAMGASDNRIFFGLRLPMLLAPILTAAAIGMAVSVGQYLPTLLVGGGGMQTLTTESLALAAGGDRRAIGVYALVQTATALLPFALALAVPALAWRNRRGMWHD</sequence>
<evidence type="ECO:0000256" key="2">
    <source>
        <dbReference type="ARBA" id="ARBA00022448"/>
    </source>
</evidence>
<keyword evidence="2 7" id="KW-0813">Transport</keyword>
<evidence type="ECO:0000256" key="7">
    <source>
        <dbReference type="RuleBase" id="RU363032"/>
    </source>
</evidence>
<dbReference type="PATRIC" id="fig|1768241.3.peg.1215"/>
<keyword evidence="10" id="KW-1185">Reference proteome</keyword>
<name>A0A132C076_9RHOB</name>
<feature type="transmembrane region" description="Helical" evidence="7">
    <location>
        <begin position="148"/>
        <end position="170"/>
    </location>
</feature>
<evidence type="ECO:0000256" key="6">
    <source>
        <dbReference type="ARBA" id="ARBA00023136"/>
    </source>
</evidence>
<protein>
    <submittedName>
        <fullName evidence="9">Inner membrane ABC transporter permease protein YnjC</fullName>
    </submittedName>
</protein>
<evidence type="ECO:0000256" key="5">
    <source>
        <dbReference type="ARBA" id="ARBA00022989"/>
    </source>
</evidence>
<dbReference type="PROSITE" id="PS50928">
    <property type="entry name" value="ABC_TM1"/>
    <property type="match status" value="2"/>
</dbReference>
<evidence type="ECO:0000259" key="8">
    <source>
        <dbReference type="PROSITE" id="PS50928"/>
    </source>
</evidence>
<dbReference type="Proteomes" id="UP000068382">
    <property type="component" value="Unassembled WGS sequence"/>
</dbReference>
<dbReference type="InterPro" id="IPR000515">
    <property type="entry name" value="MetI-like"/>
</dbReference>
<feature type="transmembrane region" description="Helical" evidence="7">
    <location>
        <begin position="477"/>
        <end position="497"/>
    </location>
</feature>
<comment type="caution">
    <text evidence="9">The sequence shown here is derived from an EMBL/GenBank/DDBJ whole genome shotgun (WGS) entry which is preliminary data.</text>
</comment>
<feature type="transmembrane region" description="Helical" evidence="7">
    <location>
        <begin position="424"/>
        <end position="443"/>
    </location>
</feature>
<dbReference type="PANTHER" id="PTHR30183">
    <property type="entry name" value="MOLYBDENUM TRANSPORT SYSTEM PERMEASE PROTEIN MODB"/>
    <property type="match status" value="1"/>
</dbReference>
<feature type="transmembrane region" description="Helical" evidence="7">
    <location>
        <begin position="37"/>
        <end position="56"/>
    </location>
</feature>